<accession>A0ABS3Z413</accession>
<evidence type="ECO:0000256" key="1">
    <source>
        <dbReference type="SAM" id="Phobius"/>
    </source>
</evidence>
<keyword evidence="3" id="KW-1185">Reference proteome</keyword>
<keyword evidence="1" id="KW-1133">Transmembrane helix</keyword>
<evidence type="ECO:0000313" key="3">
    <source>
        <dbReference type="Proteomes" id="UP000677244"/>
    </source>
</evidence>
<reference evidence="2 3" key="1">
    <citation type="submission" date="2021-03" db="EMBL/GenBank/DDBJ databases">
        <title>Assistant Professor.</title>
        <authorList>
            <person name="Huq M.A."/>
        </authorList>
    </citation>
    <scope>NUCLEOTIDE SEQUENCE [LARGE SCALE GENOMIC DNA]</scope>
    <source>
        <strain evidence="2 3">MAH-29</strain>
    </source>
</reference>
<keyword evidence="1" id="KW-0472">Membrane</keyword>
<keyword evidence="1" id="KW-0812">Transmembrane</keyword>
<name>A0ABS3Z413_9BACT</name>
<organism evidence="2 3">
    <name type="scientific">Niastella soli</name>
    <dbReference type="NCBI Taxonomy" id="2821487"/>
    <lineage>
        <taxon>Bacteria</taxon>
        <taxon>Pseudomonadati</taxon>
        <taxon>Bacteroidota</taxon>
        <taxon>Chitinophagia</taxon>
        <taxon>Chitinophagales</taxon>
        <taxon>Chitinophagaceae</taxon>
        <taxon>Niastella</taxon>
    </lineage>
</organism>
<gene>
    <name evidence="2" type="ORF">J7I42_31755</name>
</gene>
<feature type="transmembrane region" description="Helical" evidence="1">
    <location>
        <begin position="6"/>
        <end position="27"/>
    </location>
</feature>
<feature type="transmembrane region" description="Helical" evidence="1">
    <location>
        <begin position="102"/>
        <end position="135"/>
    </location>
</feature>
<dbReference type="RefSeq" id="WP_209143947.1">
    <property type="nucleotide sequence ID" value="NZ_JAGHKO010000017.1"/>
</dbReference>
<protein>
    <recommendedName>
        <fullName evidence="4">DUF4328 domain-containing protein</fullName>
    </recommendedName>
</protein>
<feature type="transmembrane region" description="Helical" evidence="1">
    <location>
        <begin position="48"/>
        <end position="69"/>
    </location>
</feature>
<sequence length="153" mass="17534">MIDFGSEAFIQLLLLGIFFILMVLFVLTQQGTLEFIRPENRLMPPKQVWFQLIPVLGLIWSFVVINKIANSILSELATTAGDSVFADDPFMESSKPTYKLGISYATCFCLSLLPIPFFKLIIIVLGIILWFAYWYKLIQYKLKIAERAMLAQK</sequence>
<dbReference type="EMBL" id="JAGHKO010000017">
    <property type="protein sequence ID" value="MBO9204907.1"/>
    <property type="molecule type" value="Genomic_DNA"/>
</dbReference>
<proteinExistence type="predicted"/>
<evidence type="ECO:0000313" key="2">
    <source>
        <dbReference type="EMBL" id="MBO9204907.1"/>
    </source>
</evidence>
<comment type="caution">
    <text evidence="2">The sequence shown here is derived from an EMBL/GenBank/DDBJ whole genome shotgun (WGS) entry which is preliminary data.</text>
</comment>
<dbReference type="Proteomes" id="UP000677244">
    <property type="component" value="Unassembled WGS sequence"/>
</dbReference>
<evidence type="ECO:0008006" key="4">
    <source>
        <dbReference type="Google" id="ProtNLM"/>
    </source>
</evidence>